<dbReference type="InterPro" id="IPR019554">
    <property type="entry name" value="Soluble_ligand-bd"/>
</dbReference>
<dbReference type="EMBL" id="RBAL01000002">
    <property type="protein sequence ID" value="RKN45637.1"/>
    <property type="molecule type" value="Genomic_DNA"/>
</dbReference>
<accession>A0A3A9ZEE8</accession>
<sequence>MPWATGPLIPSPEWRVLPRRPGAAQRGTPPEAAPAPGTAPAPGASGKPGPSPCVVERARRARQSAAAGPSLVLVPSPQPAARAPRDEAGPAAGDGAAPEAAAGPDAAAVPPRQEPLPLGRRLRLAVAERLPLWLRSRCGVEAKTLAALCVLLVVAVALGVHHFWSGRPRTVSAGAEPTLVAAPSALPTAQATPGDGAPGSPSGAVGPAGQARVVVDVAGDVAEPGIYTLPPGARVADAIEAAGGSDPGADTDGLNRARVLTDGEQVLVGRPAATAPGGQPQATAAPGKVSLNAATPEQLDSLPGIGPVLARHIVEYRTANGGFTTVDELGQVPGIGDRRLTELRDRVTL</sequence>
<dbReference type="SUPFAM" id="SSF47781">
    <property type="entry name" value="RuvA domain 2-like"/>
    <property type="match status" value="1"/>
</dbReference>
<dbReference type="SMART" id="SM00278">
    <property type="entry name" value="HhH1"/>
    <property type="match status" value="2"/>
</dbReference>
<dbReference type="PANTHER" id="PTHR21180:SF32">
    <property type="entry name" value="ENDONUCLEASE_EXONUCLEASE_PHOSPHATASE FAMILY DOMAIN-CONTAINING PROTEIN 1"/>
    <property type="match status" value="1"/>
</dbReference>
<keyword evidence="3" id="KW-0238">DNA-binding</keyword>
<proteinExistence type="predicted"/>
<comment type="caution">
    <text evidence="3">The sequence shown here is derived from an EMBL/GenBank/DDBJ whole genome shotgun (WGS) entry which is preliminary data.</text>
</comment>
<dbReference type="GO" id="GO:0006281">
    <property type="term" value="P:DNA repair"/>
    <property type="evidence" value="ECO:0007669"/>
    <property type="project" value="InterPro"/>
</dbReference>
<evidence type="ECO:0000256" key="1">
    <source>
        <dbReference type="SAM" id="MobiDB-lite"/>
    </source>
</evidence>
<dbReference type="InterPro" id="IPR051675">
    <property type="entry name" value="Endo/Exo/Phosphatase_dom_1"/>
</dbReference>
<dbReference type="GO" id="GO:0015627">
    <property type="term" value="C:type II protein secretion system complex"/>
    <property type="evidence" value="ECO:0007669"/>
    <property type="project" value="TreeGrafter"/>
</dbReference>
<dbReference type="InterPro" id="IPR003583">
    <property type="entry name" value="Hlx-hairpin-Hlx_DNA-bd_motif"/>
</dbReference>
<dbReference type="Proteomes" id="UP000272474">
    <property type="component" value="Unassembled WGS sequence"/>
</dbReference>
<feature type="region of interest" description="Disordered" evidence="1">
    <location>
        <begin position="1"/>
        <end position="114"/>
    </location>
</feature>
<keyword evidence="4" id="KW-1185">Reference proteome</keyword>
<protein>
    <submittedName>
        <fullName evidence="3">ComEA family DNA-binding protein</fullName>
    </submittedName>
</protein>
<feature type="compositionally biased region" description="Low complexity" evidence="1">
    <location>
        <begin position="89"/>
        <end position="111"/>
    </location>
</feature>
<reference evidence="3 4" key="1">
    <citation type="journal article" date="2014" name="Int. J. Syst. Evol. Microbiol.">
        <title>Streptomyces hoynatensis sp. nov., isolated from deep marine sediment.</title>
        <authorList>
            <person name="Veyisoglu A."/>
            <person name="Sahin N."/>
        </authorList>
    </citation>
    <scope>NUCLEOTIDE SEQUENCE [LARGE SCALE GENOMIC DNA]</scope>
    <source>
        <strain evidence="3 4">KCTC 29097</strain>
    </source>
</reference>
<evidence type="ECO:0000313" key="4">
    <source>
        <dbReference type="Proteomes" id="UP000272474"/>
    </source>
</evidence>
<dbReference type="GO" id="GO:0003677">
    <property type="term" value="F:DNA binding"/>
    <property type="evidence" value="ECO:0007669"/>
    <property type="project" value="UniProtKB-KW"/>
</dbReference>
<name>A0A3A9ZEE8_9ACTN</name>
<dbReference type="Pfam" id="PF12836">
    <property type="entry name" value="HHH_3"/>
    <property type="match status" value="1"/>
</dbReference>
<dbReference type="OrthoDB" id="9758724at2"/>
<evidence type="ECO:0000259" key="2">
    <source>
        <dbReference type="SMART" id="SM00278"/>
    </source>
</evidence>
<organism evidence="3 4">
    <name type="scientific">Streptomyces hoynatensis</name>
    <dbReference type="NCBI Taxonomy" id="1141874"/>
    <lineage>
        <taxon>Bacteria</taxon>
        <taxon>Bacillati</taxon>
        <taxon>Actinomycetota</taxon>
        <taxon>Actinomycetes</taxon>
        <taxon>Kitasatosporales</taxon>
        <taxon>Streptomycetaceae</taxon>
        <taxon>Streptomyces</taxon>
    </lineage>
</organism>
<feature type="domain" description="Helix-hairpin-helix DNA-binding motif class 1" evidence="2">
    <location>
        <begin position="297"/>
        <end position="316"/>
    </location>
</feature>
<feature type="region of interest" description="Disordered" evidence="1">
    <location>
        <begin position="187"/>
        <end position="207"/>
    </location>
</feature>
<gene>
    <name evidence="3" type="ORF">D7294_03975</name>
</gene>
<dbReference type="AlphaFoldDB" id="A0A3A9ZEE8"/>
<dbReference type="Pfam" id="PF10531">
    <property type="entry name" value="SLBB"/>
    <property type="match status" value="1"/>
</dbReference>
<dbReference type="GO" id="GO:0015628">
    <property type="term" value="P:protein secretion by the type II secretion system"/>
    <property type="evidence" value="ECO:0007669"/>
    <property type="project" value="TreeGrafter"/>
</dbReference>
<feature type="compositionally biased region" description="Low complexity" evidence="1">
    <location>
        <begin position="191"/>
        <end position="207"/>
    </location>
</feature>
<feature type="domain" description="Helix-hairpin-helix DNA-binding motif class 1" evidence="2">
    <location>
        <begin position="327"/>
        <end position="346"/>
    </location>
</feature>
<evidence type="ECO:0000313" key="3">
    <source>
        <dbReference type="EMBL" id="RKN45637.1"/>
    </source>
</evidence>
<dbReference type="Gene3D" id="3.10.560.10">
    <property type="entry name" value="Outer membrane lipoprotein wza domain like"/>
    <property type="match status" value="1"/>
</dbReference>
<dbReference type="Gene3D" id="1.10.150.280">
    <property type="entry name" value="AF1531-like domain"/>
    <property type="match status" value="1"/>
</dbReference>
<dbReference type="PANTHER" id="PTHR21180">
    <property type="entry name" value="ENDONUCLEASE/EXONUCLEASE/PHOSPHATASE FAMILY DOMAIN-CONTAINING PROTEIN 1"/>
    <property type="match status" value="1"/>
</dbReference>
<dbReference type="InterPro" id="IPR010994">
    <property type="entry name" value="RuvA_2-like"/>
</dbReference>